<dbReference type="FunFam" id="3.90.1150.10:FF:000001">
    <property type="entry name" value="Aspartate aminotransferase"/>
    <property type="match status" value="1"/>
</dbReference>
<evidence type="ECO:0000313" key="15">
    <source>
        <dbReference type="EnsemblMetazoa" id="XP_014241425.1"/>
    </source>
</evidence>
<dbReference type="GO" id="GO:0047801">
    <property type="term" value="F:L-cysteine transaminase activity"/>
    <property type="evidence" value="ECO:0007669"/>
    <property type="project" value="UniProtKB-EC"/>
</dbReference>
<dbReference type="KEGG" id="clec:106662126"/>
<evidence type="ECO:0000256" key="12">
    <source>
        <dbReference type="ARBA" id="ARBA00049350"/>
    </source>
</evidence>
<dbReference type="PANTHER" id="PTHR11879:SF55">
    <property type="entry name" value="GLUTAMATE OXALOACETATE TRANSAMINASE 1, ISOFORM B"/>
    <property type="match status" value="1"/>
</dbReference>
<dbReference type="SUPFAM" id="SSF53383">
    <property type="entry name" value="PLP-dependent transferases"/>
    <property type="match status" value="1"/>
</dbReference>
<keyword evidence="6 13" id="KW-0032">Aminotransferase</keyword>
<dbReference type="Gene3D" id="3.40.640.10">
    <property type="entry name" value="Type I PLP-dependent aspartate aminotransferase-like (Major domain)"/>
    <property type="match status" value="1"/>
</dbReference>
<feature type="domain" description="Aminotransferase class I/classII large" evidence="14">
    <location>
        <begin position="32"/>
        <end position="399"/>
    </location>
</feature>
<dbReference type="GO" id="GO:0006532">
    <property type="term" value="P:aspartate biosynthetic process"/>
    <property type="evidence" value="ECO:0007669"/>
    <property type="project" value="TreeGrafter"/>
</dbReference>
<dbReference type="FunFam" id="3.40.640.10:FF:000044">
    <property type="entry name" value="Aspartate aminotransferase"/>
    <property type="match status" value="1"/>
</dbReference>
<evidence type="ECO:0000256" key="6">
    <source>
        <dbReference type="ARBA" id="ARBA00022576"/>
    </source>
</evidence>
<dbReference type="CTD" id="2805"/>
<keyword evidence="7 13" id="KW-0808">Transferase</keyword>
<proteinExistence type="inferred from homology"/>
<dbReference type="PANTHER" id="PTHR11879">
    <property type="entry name" value="ASPARTATE AMINOTRANSFERASE"/>
    <property type="match status" value="1"/>
</dbReference>
<dbReference type="InterPro" id="IPR000796">
    <property type="entry name" value="Asp_trans"/>
</dbReference>
<name>A0A8I6R8X8_CIMLE</name>
<dbReference type="PRINTS" id="PR00799">
    <property type="entry name" value="TRANSAMINASE"/>
</dbReference>
<dbReference type="AlphaFoldDB" id="A0A8I6R8X8"/>
<dbReference type="OMA" id="GTWTHIT"/>
<evidence type="ECO:0000256" key="11">
    <source>
        <dbReference type="ARBA" id="ARBA00048761"/>
    </source>
</evidence>
<dbReference type="OrthoDB" id="6752799at2759"/>
<accession>A0A8I6R8X8</accession>
<comment type="catalytic activity">
    <reaction evidence="9">
        <text>(2S)-2-aminobutanoate + 2-oxoglutarate = 2-oxobutanoate + L-glutamate</text>
        <dbReference type="Rhea" id="RHEA:70223"/>
        <dbReference type="ChEBI" id="CHEBI:16763"/>
        <dbReference type="ChEBI" id="CHEBI:16810"/>
        <dbReference type="ChEBI" id="CHEBI:29985"/>
        <dbReference type="ChEBI" id="CHEBI:74359"/>
    </reaction>
    <physiologicalReaction direction="right-to-left" evidence="9">
        <dbReference type="Rhea" id="RHEA:70225"/>
    </physiologicalReaction>
</comment>
<comment type="catalytic activity">
    <reaction evidence="10">
        <text>L-aspartate + 2-oxoglutarate = oxaloacetate + L-glutamate</text>
        <dbReference type="Rhea" id="RHEA:21824"/>
        <dbReference type="ChEBI" id="CHEBI:16452"/>
        <dbReference type="ChEBI" id="CHEBI:16810"/>
        <dbReference type="ChEBI" id="CHEBI:29985"/>
        <dbReference type="ChEBI" id="CHEBI:29991"/>
        <dbReference type="EC" id="2.6.1.1"/>
    </reaction>
    <physiologicalReaction direction="left-to-right" evidence="10">
        <dbReference type="Rhea" id="RHEA:21825"/>
    </physiologicalReaction>
</comment>
<dbReference type="NCBIfam" id="NF006719">
    <property type="entry name" value="PRK09257.1"/>
    <property type="match status" value="1"/>
</dbReference>
<evidence type="ECO:0000256" key="1">
    <source>
        <dbReference type="ARBA" id="ARBA00001933"/>
    </source>
</evidence>
<dbReference type="InterPro" id="IPR004839">
    <property type="entry name" value="Aminotransferase_I/II_large"/>
</dbReference>
<comment type="miscellaneous">
    <text evidence="13">In eukaryotes there are cytoplasmic, mitochondrial and chloroplastic isozymes.</text>
</comment>
<evidence type="ECO:0000256" key="3">
    <source>
        <dbReference type="ARBA" id="ARBA00007441"/>
    </source>
</evidence>
<dbReference type="InterPro" id="IPR015422">
    <property type="entry name" value="PyrdxlP-dep_Trfase_small"/>
</dbReference>
<dbReference type="Proteomes" id="UP000494040">
    <property type="component" value="Unassembled WGS sequence"/>
</dbReference>
<dbReference type="InterPro" id="IPR015424">
    <property type="entry name" value="PyrdxlP-dep_Trfase"/>
</dbReference>
<dbReference type="EnsemblMetazoa" id="XM_014385939.2">
    <property type="protein sequence ID" value="XP_014241425.1"/>
    <property type="gene ID" value="LOC106662126"/>
</dbReference>
<dbReference type="PROSITE" id="PS00105">
    <property type="entry name" value="AA_TRANSFER_CLASS_1"/>
    <property type="match status" value="1"/>
</dbReference>
<evidence type="ECO:0000256" key="10">
    <source>
        <dbReference type="ARBA" id="ARBA00048507"/>
    </source>
</evidence>
<dbReference type="GO" id="GO:0005829">
    <property type="term" value="C:cytosol"/>
    <property type="evidence" value="ECO:0007669"/>
    <property type="project" value="TreeGrafter"/>
</dbReference>
<evidence type="ECO:0000256" key="8">
    <source>
        <dbReference type="ARBA" id="ARBA00022898"/>
    </source>
</evidence>
<evidence type="ECO:0000259" key="14">
    <source>
        <dbReference type="Pfam" id="PF00155"/>
    </source>
</evidence>
<evidence type="ECO:0000256" key="2">
    <source>
        <dbReference type="ARBA" id="ARBA00004496"/>
    </source>
</evidence>
<keyword evidence="5" id="KW-0963">Cytoplasm</keyword>
<organism evidence="15 16">
    <name type="scientific">Cimex lectularius</name>
    <name type="common">Bed bug</name>
    <name type="synonym">Acanthia lectularia</name>
    <dbReference type="NCBI Taxonomy" id="79782"/>
    <lineage>
        <taxon>Eukaryota</taxon>
        <taxon>Metazoa</taxon>
        <taxon>Ecdysozoa</taxon>
        <taxon>Arthropoda</taxon>
        <taxon>Hexapoda</taxon>
        <taxon>Insecta</taxon>
        <taxon>Pterygota</taxon>
        <taxon>Neoptera</taxon>
        <taxon>Paraneoptera</taxon>
        <taxon>Hemiptera</taxon>
        <taxon>Heteroptera</taxon>
        <taxon>Panheteroptera</taxon>
        <taxon>Cimicomorpha</taxon>
        <taxon>Cimicidae</taxon>
        <taxon>Cimex</taxon>
    </lineage>
</organism>
<evidence type="ECO:0000256" key="9">
    <source>
        <dbReference type="ARBA" id="ARBA00036027"/>
    </source>
</evidence>
<evidence type="ECO:0000256" key="4">
    <source>
        <dbReference type="ARBA" id="ARBA00011738"/>
    </source>
</evidence>
<sequence length="407" mass="46134">MEYSKFAKLHCGHPTEVFSLLRAYECDEFNSKVNLGMGVYRTAEAKPWVLPCVKQVELAMAQDDYLNHEYLPVLGMNQFCKVATNLLLGTTSPAILEHRAIGVQSLSGTGALRVGAEFLCRILKCETFYVSTPTWENHRLLFFNAGFKNCREYRYWDKNTRKIDIEGLIEDLSNAEPESVVVLHACAHNPTGCDPSKEEWKKIADVISEKSLIPFFDSAYQGFASGDPEEDAWAVRYFVSRDMELLCAQSFAKNFGLYNERVGNLTFVFSSPEVIPQVRSQVTLIVRGMYSNPPYHGARIVSTILLDPVLRNDWKECIKTMSGRIKDMRALFRDKLEKNGAPGNWEHITSQIGMFSYTGLNPHQCEYLISQYHIYLLKSGRISMSGLNPSNIDYVVNAICETLKLVP</sequence>
<dbReference type="RefSeq" id="XP_014241425.1">
    <property type="nucleotide sequence ID" value="XM_014385939.2"/>
</dbReference>
<reference evidence="15" key="1">
    <citation type="submission" date="2022-01" db="UniProtKB">
        <authorList>
            <consortium name="EnsemblMetazoa"/>
        </authorList>
    </citation>
    <scope>IDENTIFICATION</scope>
</reference>
<evidence type="ECO:0000256" key="5">
    <source>
        <dbReference type="ARBA" id="ARBA00022490"/>
    </source>
</evidence>
<dbReference type="InterPro" id="IPR015421">
    <property type="entry name" value="PyrdxlP-dep_Trfase_major"/>
</dbReference>
<comment type="subunit">
    <text evidence="4 13">Homodimer.</text>
</comment>
<dbReference type="GO" id="GO:0030170">
    <property type="term" value="F:pyridoxal phosphate binding"/>
    <property type="evidence" value="ECO:0007669"/>
    <property type="project" value="InterPro"/>
</dbReference>
<dbReference type="GO" id="GO:0004069">
    <property type="term" value="F:L-aspartate:2-oxoglutarate aminotransferase activity"/>
    <property type="evidence" value="ECO:0007669"/>
    <property type="project" value="UniProtKB-EC"/>
</dbReference>
<dbReference type="CDD" id="cd00609">
    <property type="entry name" value="AAT_like"/>
    <property type="match status" value="1"/>
</dbReference>
<protein>
    <recommendedName>
        <fullName evidence="13">Aspartate aminotransferase</fullName>
        <ecNumber evidence="13">2.6.1.1</ecNumber>
    </recommendedName>
</protein>
<keyword evidence="16" id="KW-1185">Reference proteome</keyword>
<evidence type="ECO:0000313" key="16">
    <source>
        <dbReference type="Proteomes" id="UP000494040"/>
    </source>
</evidence>
<dbReference type="InterPro" id="IPR004838">
    <property type="entry name" value="NHTrfase_class1_PyrdxlP-BS"/>
</dbReference>
<comment type="cofactor">
    <cofactor evidence="1">
        <name>pyridoxal 5'-phosphate</name>
        <dbReference type="ChEBI" id="CHEBI:597326"/>
    </cofactor>
</comment>
<dbReference type="Gene3D" id="3.90.1150.10">
    <property type="entry name" value="Aspartate Aminotransferase, domain 1"/>
    <property type="match status" value="1"/>
</dbReference>
<dbReference type="GeneID" id="106662126"/>
<keyword evidence="8" id="KW-0663">Pyridoxal phosphate</keyword>
<dbReference type="Pfam" id="PF00155">
    <property type="entry name" value="Aminotran_1_2"/>
    <property type="match status" value="1"/>
</dbReference>
<comment type="similarity">
    <text evidence="3">Belongs to the class-I pyridoxal-phosphate-dependent aminotransferase family.</text>
</comment>
<evidence type="ECO:0000256" key="7">
    <source>
        <dbReference type="ARBA" id="ARBA00022679"/>
    </source>
</evidence>
<comment type="subcellular location">
    <subcellularLocation>
        <location evidence="2">Cytoplasm</location>
    </subcellularLocation>
</comment>
<evidence type="ECO:0000256" key="13">
    <source>
        <dbReference type="RuleBase" id="RU000480"/>
    </source>
</evidence>
<dbReference type="EC" id="2.6.1.1" evidence="13"/>
<comment type="catalytic activity">
    <reaction evidence="11">
        <text>3-sulfino-L-alanine + 2-oxoglutarate = 3-sulfinopyruvate + L-glutamate</text>
        <dbReference type="Rhea" id="RHEA:70295"/>
        <dbReference type="ChEBI" id="CHEBI:16810"/>
        <dbReference type="ChEBI" id="CHEBI:29985"/>
        <dbReference type="ChEBI" id="CHEBI:61085"/>
        <dbReference type="ChEBI" id="CHEBI:140699"/>
    </reaction>
    <physiologicalReaction direction="right-to-left" evidence="11">
        <dbReference type="Rhea" id="RHEA:70297"/>
    </physiologicalReaction>
</comment>
<comment type="catalytic activity">
    <reaction evidence="12">
        <text>L-cysteine + 2-oxoglutarate = 2-oxo-3-sulfanylpropanoate + L-glutamate</text>
        <dbReference type="Rhea" id="RHEA:17441"/>
        <dbReference type="ChEBI" id="CHEBI:16810"/>
        <dbReference type="ChEBI" id="CHEBI:29985"/>
        <dbReference type="ChEBI" id="CHEBI:35235"/>
        <dbReference type="ChEBI" id="CHEBI:57678"/>
        <dbReference type="EC" id="2.6.1.3"/>
    </reaction>
    <physiologicalReaction direction="left-to-right" evidence="12">
        <dbReference type="Rhea" id="RHEA:17442"/>
    </physiologicalReaction>
</comment>